<sequence length="272" mass="30894">MVKARLNSQVSLHQHPVFHLLYILEGKGKVTVGETTTVAEPGMLYVISPNEPHRFLFGDGEPLTNFECTFRLLDRCRNSVVVHFGEAAGKLEAGPDMDWKEPIRVPSRLRPLVKEGFERILEAMNSPLLRQHSGILVAELMARVKTIANIAVRADQPIVPHEELIEGVKHFLFTNRSRAVSLSEAAGFAHVTPNYLCRIFKEHTGDSPMGYLQTVRMREAEKLLSFTDLPVYTIAEKLGFDEPSYFARVFRSVYGYSPQVYRKNLLQENRIK</sequence>
<evidence type="ECO:0000313" key="5">
    <source>
        <dbReference type="EMBL" id="GGG18891.1"/>
    </source>
</evidence>
<evidence type="ECO:0000256" key="2">
    <source>
        <dbReference type="ARBA" id="ARBA00023125"/>
    </source>
</evidence>
<accession>A0A917G283</accession>
<dbReference type="InterPro" id="IPR020449">
    <property type="entry name" value="Tscrpt_reg_AraC-type_HTH"/>
</dbReference>
<organism evidence="5 6">
    <name type="scientific">Paenibacillus abyssi</name>
    <dbReference type="NCBI Taxonomy" id="1340531"/>
    <lineage>
        <taxon>Bacteria</taxon>
        <taxon>Bacillati</taxon>
        <taxon>Bacillota</taxon>
        <taxon>Bacilli</taxon>
        <taxon>Bacillales</taxon>
        <taxon>Paenibacillaceae</taxon>
        <taxon>Paenibacillus</taxon>
    </lineage>
</organism>
<keyword evidence="3" id="KW-0804">Transcription</keyword>
<evidence type="ECO:0000259" key="4">
    <source>
        <dbReference type="PROSITE" id="PS01124"/>
    </source>
</evidence>
<protein>
    <recommendedName>
        <fullName evidence="4">HTH araC/xylS-type domain-containing protein</fullName>
    </recommendedName>
</protein>
<dbReference type="PROSITE" id="PS00041">
    <property type="entry name" value="HTH_ARAC_FAMILY_1"/>
    <property type="match status" value="1"/>
</dbReference>
<dbReference type="PANTHER" id="PTHR43280">
    <property type="entry name" value="ARAC-FAMILY TRANSCRIPTIONAL REGULATOR"/>
    <property type="match status" value="1"/>
</dbReference>
<evidence type="ECO:0000256" key="1">
    <source>
        <dbReference type="ARBA" id="ARBA00023015"/>
    </source>
</evidence>
<dbReference type="RefSeq" id="WP_188532810.1">
    <property type="nucleotide sequence ID" value="NZ_BMGR01000015.1"/>
</dbReference>
<dbReference type="InterPro" id="IPR018060">
    <property type="entry name" value="HTH_AraC"/>
</dbReference>
<dbReference type="EMBL" id="BMGR01000015">
    <property type="protein sequence ID" value="GGG18891.1"/>
    <property type="molecule type" value="Genomic_DNA"/>
</dbReference>
<dbReference type="InterPro" id="IPR013096">
    <property type="entry name" value="Cupin_2"/>
</dbReference>
<reference evidence="5" key="2">
    <citation type="submission" date="2020-09" db="EMBL/GenBank/DDBJ databases">
        <authorList>
            <person name="Sun Q."/>
            <person name="Zhou Y."/>
        </authorList>
    </citation>
    <scope>NUCLEOTIDE SEQUENCE</scope>
    <source>
        <strain evidence="5">CGMCC 1.12987</strain>
    </source>
</reference>
<dbReference type="Pfam" id="PF12833">
    <property type="entry name" value="HTH_18"/>
    <property type="match status" value="1"/>
</dbReference>
<dbReference type="PROSITE" id="PS01124">
    <property type="entry name" value="HTH_ARAC_FAMILY_2"/>
    <property type="match status" value="1"/>
</dbReference>
<keyword evidence="6" id="KW-1185">Reference proteome</keyword>
<dbReference type="SMART" id="SM00342">
    <property type="entry name" value="HTH_ARAC"/>
    <property type="match status" value="1"/>
</dbReference>
<dbReference type="InterPro" id="IPR018062">
    <property type="entry name" value="HTH_AraC-typ_CS"/>
</dbReference>
<evidence type="ECO:0000313" key="6">
    <source>
        <dbReference type="Proteomes" id="UP000644756"/>
    </source>
</evidence>
<comment type="caution">
    <text evidence="5">The sequence shown here is derived from an EMBL/GenBank/DDBJ whole genome shotgun (WGS) entry which is preliminary data.</text>
</comment>
<dbReference type="AlphaFoldDB" id="A0A917G283"/>
<dbReference type="Gene3D" id="1.10.10.60">
    <property type="entry name" value="Homeodomain-like"/>
    <property type="match status" value="2"/>
</dbReference>
<dbReference type="InterPro" id="IPR014710">
    <property type="entry name" value="RmlC-like_jellyroll"/>
</dbReference>
<keyword evidence="1" id="KW-0805">Transcription regulation</keyword>
<dbReference type="PRINTS" id="PR00032">
    <property type="entry name" value="HTHARAC"/>
</dbReference>
<proteinExistence type="predicted"/>
<dbReference type="PANTHER" id="PTHR43280:SF2">
    <property type="entry name" value="HTH-TYPE TRANSCRIPTIONAL REGULATOR EXSA"/>
    <property type="match status" value="1"/>
</dbReference>
<feature type="domain" description="HTH araC/xylS-type" evidence="4">
    <location>
        <begin position="166"/>
        <end position="264"/>
    </location>
</feature>
<dbReference type="InterPro" id="IPR009057">
    <property type="entry name" value="Homeodomain-like_sf"/>
</dbReference>
<dbReference type="GO" id="GO:0043565">
    <property type="term" value="F:sequence-specific DNA binding"/>
    <property type="evidence" value="ECO:0007669"/>
    <property type="project" value="InterPro"/>
</dbReference>
<name>A0A917G283_9BACL</name>
<dbReference type="SUPFAM" id="SSF46689">
    <property type="entry name" value="Homeodomain-like"/>
    <property type="match status" value="2"/>
</dbReference>
<reference evidence="5" key="1">
    <citation type="journal article" date="2014" name="Int. J. Syst. Evol. Microbiol.">
        <title>Complete genome sequence of Corynebacterium casei LMG S-19264T (=DSM 44701T), isolated from a smear-ripened cheese.</title>
        <authorList>
            <consortium name="US DOE Joint Genome Institute (JGI-PGF)"/>
            <person name="Walter F."/>
            <person name="Albersmeier A."/>
            <person name="Kalinowski J."/>
            <person name="Ruckert C."/>
        </authorList>
    </citation>
    <scope>NUCLEOTIDE SEQUENCE</scope>
    <source>
        <strain evidence="5">CGMCC 1.12987</strain>
    </source>
</reference>
<gene>
    <name evidence="5" type="ORF">GCM10010916_39650</name>
</gene>
<dbReference type="Gene3D" id="2.60.120.10">
    <property type="entry name" value="Jelly Rolls"/>
    <property type="match status" value="1"/>
</dbReference>
<dbReference type="GO" id="GO:0003700">
    <property type="term" value="F:DNA-binding transcription factor activity"/>
    <property type="evidence" value="ECO:0007669"/>
    <property type="project" value="InterPro"/>
</dbReference>
<dbReference type="InterPro" id="IPR037923">
    <property type="entry name" value="HTH-like"/>
</dbReference>
<dbReference type="Pfam" id="PF07883">
    <property type="entry name" value="Cupin_2"/>
    <property type="match status" value="1"/>
</dbReference>
<dbReference type="Proteomes" id="UP000644756">
    <property type="component" value="Unassembled WGS sequence"/>
</dbReference>
<keyword evidence="2" id="KW-0238">DNA-binding</keyword>
<evidence type="ECO:0000256" key="3">
    <source>
        <dbReference type="ARBA" id="ARBA00023163"/>
    </source>
</evidence>
<dbReference type="SUPFAM" id="SSF51215">
    <property type="entry name" value="Regulatory protein AraC"/>
    <property type="match status" value="1"/>
</dbReference>